<evidence type="ECO:0000313" key="4">
    <source>
        <dbReference type="Proteomes" id="UP000571554"/>
    </source>
</evidence>
<organism evidence="3 4">
    <name type="scientific">Paraburkholderia bannensis</name>
    <dbReference type="NCBI Taxonomy" id="765414"/>
    <lineage>
        <taxon>Bacteria</taxon>
        <taxon>Pseudomonadati</taxon>
        <taxon>Pseudomonadota</taxon>
        <taxon>Betaproteobacteria</taxon>
        <taxon>Burkholderiales</taxon>
        <taxon>Burkholderiaceae</taxon>
        <taxon>Paraburkholderia</taxon>
    </lineage>
</organism>
<evidence type="ECO:0000259" key="2">
    <source>
        <dbReference type="Pfam" id="PF00535"/>
    </source>
</evidence>
<proteinExistence type="inferred from homology"/>
<dbReference type="PANTHER" id="PTHR43630:SF2">
    <property type="entry name" value="GLYCOSYLTRANSFERASE"/>
    <property type="match status" value="1"/>
</dbReference>
<dbReference type="EMBL" id="JACHBW010000001">
    <property type="protein sequence ID" value="MBB6100745.1"/>
    <property type="molecule type" value="Genomic_DNA"/>
</dbReference>
<gene>
    <name evidence="3" type="ORF">F4827_000549</name>
</gene>
<dbReference type="Pfam" id="PF00535">
    <property type="entry name" value="Glycos_transf_2"/>
    <property type="match status" value="1"/>
</dbReference>
<feature type="domain" description="Glycosyltransferase 2-like" evidence="2">
    <location>
        <begin position="4"/>
        <end position="123"/>
    </location>
</feature>
<comment type="caution">
    <text evidence="3">The sequence shown here is derived from an EMBL/GenBank/DDBJ whole genome shotgun (WGS) entry which is preliminary data.</text>
</comment>
<dbReference type="InterPro" id="IPR001173">
    <property type="entry name" value="Glyco_trans_2-like"/>
</dbReference>
<comment type="similarity">
    <text evidence="1">Belongs to the glycosyltransferase 2 family. WaaE/KdtX subfamily.</text>
</comment>
<dbReference type="InterPro" id="IPR029044">
    <property type="entry name" value="Nucleotide-diphossugar_trans"/>
</dbReference>
<evidence type="ECO:0000313" key="3">
    <source>
        <dbReference type="EMBL" id="MBB6100745.1"/>
    </source>
</evidence>
<dbReference type="Proteomes" id="UP000571554">
    <property type="component" value="Unassembled WGS sequence"/>
</dbReference>
<dbReference type="GO" id="GO:0016740">
    <property type="term" value="F:transferase activity"/>
    <property type="evidence" value="ECO:0007669"/>
    <property type="project" value="UniProtKB-KW"/>
</dbReference>
<reference evidence="3 4" key="1">
    <citation type="submission" date="2020-08" db="EMBL/GenBank/DDBJ databases">
        <title>Above-ground endophytic microbial communities from plants in different locations in the United States.</title>
        <authorList>
            <person name="Frank C."/>
        </authorList>
    </citation>
    <scope>NUCLEOTIDE SEQUENCE [LARGE SCALE GENOMIC DNA]</scope>
    <source>
        <strain evidence="3 4">WP4_2_2</strain>
    </source>
</reference>
<protein>
    <submittedName>
        <fullName evidence="3">Glycosyltransferase involved in cell wall biosynthesis</fullName>
    </submittedName>
</protein>
<accession>A0A7W9TUQ6</accession>
<evidence type="ECO:0000256" key="1">
    <source>
        <dbReference type="ARBA" id="ARBA00038494"/>
    </source>
</evidence>
<dbReference type="SUPFAM" id="SSF53448">
    <property type="entry name" value="Nucleotide-diphospho-sugar transferases"/>
    <property type="match status" value="1"/>
</dbReference>
<dbReference type="AlphaFoldDB" id="A0A7W9TUQ6"/>
<dbReference type="Gene3D" id="3.90.550.10">
    <property type="entry name" value="Spore Coat Polysaccharide Biosynthesis Protein SpsA, Chain A"/>
    <property type="match status" value="1"/>
</dbReference>
<dbReference type="PANTHER" id="PTHR43630">
    <property type="entry name" value="POLY-BETA-1,6-N-ACETYL-D-GLUCOSAMINE SYNTHASE"/>
    <property type="match status" value="1"/>
</dbReference>
<sequence length="128" mass="14762">MNISVVILTKNEEVDIEGCLASVGWSNDIWVLDSESEDKTVEIATRNGASVRVRRFDGFASQRNFGLRELPYRHEWLLILDADERVTVELRQALMRFVETASPAVAAGRIQRRDFFMNRWLRHAQISP</sequence>
<dbReference type="CDD" id="cd02511">
    <property type="entry name" value="Beta4Glucosyltransferase"/>
    <property type="match status" value="1"/>
</dbReference>
<keyword evidence="4" id="KW-1185">Reference proteome</keyword>
<name>A0A7W9TUQ6_9BURK</name>
<dbReference type="RefSeq" id="WP_221303549.1">
    <property type="nucleotide sequence ID" value="NZ_JACHBW010000001.1"/>
</dbReference>
<keyword evidence="3" id="KW-0808">Transferase</keyword>